<dbReference type="Pfam" id="PF00206">
    <property type="entry name" value="Lyase_1"/>
    <property type="match status" value="1"/>
</dbReference>
<reference evidence="4" key="1">
    <citation type="submission" date="2020-11" db="EMBL/GenBank/DDBJ databases">
        <authorList>
            <person name="Kim M.K."/>
        </authorList>
    </citation>
    <scope>NUCLEOTIDE SEQUENCE</scope>
    <source>
        <strain evidence="4">BT350</strain>
    </source>
</reference>
<comment type="similarity">
    <text evidence="1">Belongs to the class-II fumarase/aspartase family.</text>
</comment>
<evidence type="ECO:0000313" key="4">
    <source>
        <dbReference type="EMBL" id="MBF9233637.1"/>
    </source>
</evidence>
<dbReference type="RefSeq" id="WP_196271627.1">
    <property type="nucleotide sequence ID" value="NZ_JADQDO010000003.1"/>
</dbReference>
<dbReference type="EC" id="5.5.1.2" evidence="2"/>
<keyword evidence="5" id="KW-1185">Reference proteome</keyword>
<comment type="caution">
    <text evidence="4">The sequence shown here is derived from an EMBL/GenBank/DDBJ whole genome shotgun (WGS) entry which is preliminary data.</text>
</comment>
<dbReference type="SUPFAM" id="SSF48557">
    <property type="entry name" value="L-aspartase-like"/>
    <property type="match status" value="1"/>
</dbReference>
<dbReference type="InterPro" id="IPR000362">
    <property type="entry name" value="Fumarate_lyase_fam"/>
</dbReference>
<dbReference type="PRINTS" id="PR00149">
    <property type="entry name" value="FUMRATELYASE"/>
</dbReference>
<dbReference type="GO" id="GO:0016829">
    <property type="term" value="F:lyase activity"/>
    <property type="evidence" value="ECO:0007669"/>
    <property type="project" value="UniProtKB-ARBA"/>
</dbReference>
<dbReference type="GO" id="GO:0047472">
    <property type="term" value="F:3-carboxy-cis,cis-muconate cycloisomerase activity"/>
    <property type="evidence" value="ECO:0007669"/>
    <property type="project" value="UniProtKB-UniRule"/>
</dbReference>
<organism evidence="4 5">
    <name type="scientific">Microvirga alba</name>
    <dbReference type="NCBI Taxonomy" id="2791025"/>
    <lineage>
        <taxon>Bacteria</taxon>
        <taxon>Pseudomonadati</taxon>
        <taxon>Pseudomonadota</taxon>
        <taxon>Alphaproteobacteria</taxon>
        <taxon>Hyphomicrobiales</taxon>
        <taxon>Methylobacteriaceae</taxon>
        <taxon>Microvirga</taxon>
    </lineage>
</organism>
<evidence type="ECO:0000259" key="3">
    <source>
        <dbReference type="Pfam" id="PF00206"/>
    </source>
</evidence>
<dbReference type="PROSITE" id="PS00163">
    <property type="entry name" value="FUMARATE_LYASES"/>
    <property type="match status" value="1"/>
</dbReference>
<dbReference type="InterPro" id="IPR008948">
    <property type="entry name" value="L-Aspartase-like"/>
</dbReference>
<feature type="domain" description="Fumarate lyase N-terminal" evidence="3">
    <location>
        <begin position="19"/>
        <end position="290"/>
    </location>
</feature>
<dbReference type="Proteomes" id="UP000599312">
    <property type="component" value="Unassembled WGS sequence"/>
</dbReference>
<dbReference type="Gene3D" id="1.20.200.10">
    <property type="entry name" value="Fumarase/aspartase (Central domain)"/>
    <property type="match status" value="1"/>
</dbReference>
<dbReference type="InterPro" id="IPR012789">
    <property type="entry name" value="Protocat_PcaB-like"/>
</dbReference>
<protein>
    <recommendedName>
        <fullName evidence="2">3-carboxy-cis,cis-muconate cycloisomerase</fullName>
        <ecNumber evidence="2">5.5.1.2</ecNumber>
    </recommendedName>
</protein>
<dbReference type="NCBIfam" id="TIGR02426">
    <property type="entry name" value="protocat_pcaB"/>
    <property type="match status" value="1"/>
</dbReference>
<gene>
    <name evidence="4" type="ORF">I2H38_09645</name>
</gene>
<dbReference type="EMBL" id="JADQDO010000003">
    <property type="protein sequence ID" value="MBF9233637.1"/>
    <property type="molecule type" value="Genomic_DNA"/>
</dbReference>
<dbReference type="GO" id="GO:0019619">
    <property type="term" value="P:3,4-dihydroxybenzoate catabolic process"/>
    <property type="evidence" value="ECO:0007669"/>
    <property type="project" value="InterPro"/>
</dbReference>
<dbReference type="InterPro" id="IPR022761">
    <property type="entry name" value="Fumarate_lyase_N"/>
</dbReference>
<sequence length="354" mass="38265">MTSPTLPFPLLQALVGDEEMAALFSNEAELAAMLRTEVALAEAEAEIGLIEDEAAYRISEACRAFQPDWNGLAKGLAHDGVIVPEFVKQLRAAVGEPHARSVHLGASSQDITDTGLILRLKDATALLFQRIEELTRVLLDLKERDGSARLMAHTRMQQALPFTAAHKIDTWLQPLERHEEVLRELAPRLLVIQLGGPIGTRGELKDHGDAVADALAERLDLGFAPSWHSQRDRIGEFASWLSLLTGTLGKIGQDIALMAQNEVGEVRLATVGGSSAMPHKSNPVPAEVLVTLGRFNAGLLGTLHQALVHENERSGAAWTLEWLVLPQMVVAAGAGLSKAHALLQGLTFQSSVLR</sequence>
<dbReference type="PRINTS" id="PR00145">
    <property type="entry name" value="ARGSUCLYASE"/>
</dbReference>
<evidence type="ECO:0000256" key="2">
    <source>
        <dbReference type="NCBIfam" id="TIGR02426"/>
    </source>
</evidence>
<evidence type="ECO:0000313" key="5">
    <source>
        <dbReference type="Proteomes" id="UP000599312"/>
    </source>
</evidence>
<proteinExistence type="inferred from homology"/>
<dbReference type="InterPro" id="IPR020557">
    <property type="entry name" value="Fumarate_lyase_CS"/>
</dbReference>
<dbReference type="AlphaFoldDB" id="A0A931BM60"/>
<accession>A0A931BM60</accession>
<keyword evidence="4" id="KW-0413">Isomerase</keyword>
<dbReference type="NCBIfam" id="NF004631">
    <property type="entry name" value="PRK05975.1"/>
    <property type="match status" value="1"/>
</dbReference>
<evidence type="ECO:0000256" key="1">
    <source>
        <dbReference type="ARBA" id="ARBA00034772"/>
    </source>
</evidence>
<name>A0A931BM60_9HYPH</name>
<dbReference type="PANTHER" id="PTHR43172:SF2">
    <property type="entry name" value="ADENYLOSUCCINATE LYASE C-TERMINAL DOMAIN-CONTAINING PROTEIN"/>
    <property type="match status" value="1"/>
</dbReference>
<dbReference type="PANTHER" id="PTHR43172">
    <property type="entry name" value="ADENYLOSUCCINATE LYASE"/>
    <property type="match status" value="1"/>
</dbReference>